<name>A0AAI8Z7Z4_9PEZI</name>
<organism evidence="2 3">
    <name type="scientific">Lecanosticta acicola</name>
    <dbReference type="NCBI Taxonomy" id="111012"/>
    <lineage>
        <taxon>Eukaryota</taxon>
        <taxon>Fungi</taxon>
        <taxon>Dikarya</taxon>
        <taxon>Ascomycota</taxon>
        <taxon>Pezizomycotina</taxon>
        <taxon>Dothideomycetes</taxon>
        <taxon>Dothideomycetidae</taxon>
        <taxon>Mycosphaerellales</taxon>
        <taxon>Mycosphaerellaceae</taxon>
        <taxon>Lecanosticta</taxon>
    </lineage>
</organism>
<accession>A0AAI8Z7Z4</accession>
<reference evidence="2" key="1">
    <citation type="submission" date="2023-11" db="EMBL/GenBank/DDBJ databases">
        <authorList>
            <person name="Alioto T."/>
            <person name="Alioto T."/>
            <person name="Gomez Garrido J."/>
        </authorList>
    </citation>
    <scope>NUCLEOTIDE SEQUENCE</scope>
</reference>
<keyword evidence="3" id="KW-1185">Reference proteome</keyword>
<dbReference type="AlphaFoldDB" id="A0AAI8Z7Z4"/>
<comment type="caution">
    <text evidence="2">The sequence shown here is derived from an EMBL/GenBank/DDBJ whole genome shotgun (WGS) entry which is preliminary data.</text>
</comment>
<feature type="compositionally biased region" description="Basic and acidic residues" evidence="1">
    <location>
        <begin position="81"/>
        <end position="96"/>
    </location>
</feature>
<feature type="compositionally biased region" description="Low complexity" evidence="1">
    <location>
        <begin position="56"/>
        <end position="65"/>
    </location>
</feature>
<gene>
    <name evidence="2" type="ORF">LECACI_7A009225</name>
</gene>
<feature type="region of interest" description="Disordered" evidence="1">
    <location>
        <begin position="41"/>
        <end position="101"/>
    </location>
</feature>
<protein>
    <submittedName>
        <fullName evidence="2">Vacuolar amino acid transporter 1</fullName>
    </submittedName>
</protein>
<sequence>MSAQNVNSLSAFVRSVGRFAQFANPSLKLRRVILGSNEEEEVIEEHRHVPEDDGPTENNNDNNNTAPPPSHHDGTSPLLESGRKSSDSHSHYHTDSSDVMDGASAAREEFAPLRSRLDTVALDRVEFMQRQREENRAQLNDSERQPLLIAKVQRDDGTVAKVIIGQSTLPQTIFNSAMCS</sequence>
<evidence type="ECO:0000313" key="2">
    <source>
        <dbReference type="EMBL" id="CAK4034067.1"/>
    </source>
</evidence>
<evidence type="ECO:0000256" key="1">
    <source>
        <dbReference type="SAM" id="MobiDB-lite"/>
    </source>
</evidence>
<dbReference type="EMBL" id="CAVMBE010000102">
    <property type="protein sequence ID" value="CAK4034067.1"/>
    <property type="molecule type" value="Genomic_DNA"/>
</dbReference>
<dbReference type="Proteomes" id="UP001296104">
    <property type="component" value="Unassembled WGS sequence"/>
</dbReference>
<evidence type="ECO:0000313" key="3">
    <source>
        <dbReference type="Proteomes" id="UP001296104"/>
    </source>
</evidence>
<proteinExistence type="predicted"/>